<evidence type="ECO:0000256" key="1">
    <source>
        <dbReference type="SAM" id="MobiDB-lite"/>
    </source>
</evidence>
<evidence type="ECO:0000313" key="2">
    <source>
        <dbReference type="EMBL" id="KAH0553641.1"/>
    </source>
</evidence>
<feature type="region of interest" description="Disordered" evidence="1">
    <location>
        <begin position="163"/>
        <end position="186"/>
    </location>
</feature>
<accession>A0AAV7IM79</accession>
<dbReference type="EMBL" id="JAHXZJ010001119">
    <property type="protein sequence ID" value="KAH0553641.1"/>
    <property type="molecule type" value="Genomic_DNA"/>
</dbReference>
<keyword evidence="3" id="KW-1185">Reference proteome</keyword>
<comment type="caution">
    <text evidence="2">The sequence shown here is derived from an EMBL/GenBank/DDBJ whole genome shotgun (WGS) entry which is preliminary data.</text>
</comment>
<evidence type="ECO:0000313" key="3">
    <source>
        <dbReference type="Proteomes" id="UP000826195"/>
    </source>
</evidence>
<sequence>MQRDGHIFKAARLPFLSTAGLAIAKAEALKFIPEDPGPTTRGIDPQCRKTTNDILFGTTGVVGTAHNSQLRTGKNEIGGQARGFDIRGSGHVSACFDRQRGRGRAARPGSQGMTCPMPEVRRAYQTRSLNAFQSHNPPRGSVGRGHVFGSGLDELDEVHKHNTGSVIVPATANGSEDEDEDCRNRE</sequence>
<gene>
    <name evidence="2" type="ORF">KQX54_003054</name>
</gene>
<protein>
    <submittedName>
        <fullName evidence="2">Uncharacterized protein</fullName>
    </submittedName>
</protein>
<proteinExistence type="predicted"/>
<dbReference type="AlphaFoldDB" id="A0AAV7IM79"/>
<dbReference type="Proteomes" id="UP000826195">
    <property type="component" value="Unassembled WGS sequence"/>
</dbReference>
<reference evidence="2 3" key="1">
    <citation type="journal article" date="2021" name="J. Hered.">
        <title>A chromosome-level genome assembly of the parasitoid wasp, Cotesia glomerata (Hymenoptera: Braconidae).</title>
        <authorList>
            <person name="Pinto B.J."/>
            <person name="Weis J.J."/>
            <person name="Gamble T."/>
            <person name="Ode P.J."/>
            <person name="Paul R."/>
            <person name="Zaspel J.M."/>
        </authorList>
    </citation>
    <scope>NUCLEOTIDE SEQUENCE [LARGE SCALE GENOMIC DNA]</scope>
    <source>
        <strain evidence="2">CgM1</strain>
    </source>
</reference>
<organism evidence="2 3">
    <name type="scientific">Cotesia glomerata</name>
    <name type="common">Lepidopteran parasitic wasp</name>
    <name type="synonym">Apanteles glomeratus</name>
    <dbReference type="NCBI Taxonomy" id="32391"/>
    <lineage>
        <taxon>Eukaryota</taxon>
        <taxon>Metazoa</taxon>
        <taxon>Ecdysozoa</taxon>
        <taxon>Arthropoda</taxon>
        <taxon>Hexapoda</taxon>
        <taxon>Insecta</taxon>
        <taxon>Pterygota</taxon>
        <taxon>Neoptera</taxon>
        <taxon>Endopterygota</taxon>
        <taxon>Hymenoptera</taxon>
        <taxon>Apocrita</taxon>
        <taxon>Ichneumonoidea</taxon>
        <taxon>Braconidae</taxon>
        <taxon>Microgastrinae</taxon>
        <taxon>Cotesia</taxon>
    </lineage>
</organism>
<feature type="compositionally biased region" description="Acidic residues" evidence="1">
    <location>
        <begin position="175"/>
        <end position="186"/>
    </location>
</feature>
<name>A0AAV7IM79_COTGL</name>